<keyword evidence="3" id="KW-1185">Reference proteome</keyword>
<dbReference type="STRING" id="139420.A0A371DAM0"/>
<name>A0A371DAM0_9APHY</name>
<gene>
    <name evidence="2" type="ORF">OH76DRAFT_1350462</name>
</gene>
<evidence type="ECO:0000313" key="3">
    <source>
        <dbReference type="Proteomes" id="UP000256964"/>
    </source>
</evidence>
<proteinExistence type="predicted"/>
<dbReference type="Proteomes" id="UP000256964">
    <property type="component" value="Unassembled WGS sequence"/>
</dbReference>
<accession>A0A371DAM0</accession>
<sequence>MPGAGQESNSSISRTPGQESASPFSASFDPNGPTPPIQSRALRDNPLHPSSEIRVPEHETNSSTSTLVTSNSTPGQELPSPFSASFDPNGSTPPIQSHALALRESPLQPITEVSLPGGGVDVSALWAHRLSASFGAIADQIAAASQALATVPASASVPSAPRSVGETSHAEIVALKTRLDHIESTQEKLAADLHQVQAQLAQIQVNGHGRHGHADKQSGDVTVVEVEGDGGNAEFKSAAEIAIEELQKRVDGVIDTIKLDQARLYARLQNATVTSNKMLIKAPMMANGKTPQNFPSTKGEFEHLTKERYEHLLKSYNVPTKGDTNAKREALREFIGLTPAN</sequence>
<dbReference type="AlphaFoldDB" id="A0A371DAM0"/>
<organism evidence="2 3">
    <name type="scientific">Lentinus brumalis</name>
    <dbReference type="NCBI Taxonomy" id="2498619"/>
    <lineage>
        <taxon>Eukaryota</taxon>
        <taxon>Fungi</taxon>
        <taxon>Dikarya</taxon>
        <taxon>Basidiomycota</taxon>
        <taxon>Agaricomycotina</taxon>
        <taxon>Agaricomycetes</taxon>
        <taxon>Polyporales</taxon>
        <taxon>Polyporaceae</taxon>
        <taxon>Lentinus</taxon>
    </lineage>
</organism>
<protein>
    <submittedName>
        <fullName evidence="2">Uncharacterized protein</fullName>
    </submittedName>
</protein>
<feature type="compositionally biased region" description="Polar residues" evidence="1">
    <location>
        <begin position="1"/>
        <end position="25"/>
    </location>
</feature>
<evidence type="ECO:0000256" key="1">
    <source>
        <dbReference type="SAM" id="MobiDB-lite"/>
    </source>
</evidence>
<evidence type="ECO:0000313" key="2">
    <source>
        <dbReference type="EMBL" id="RDX49571.1"/>
    </source>
</evidence>
<reference evidence="2 3" key="1">
    <citation type="journal article" date="2018" name="Biotechnol. Biofuels">
        <title>Integrative visual omics of the white-rot fungus Polyporus brumalis exposes the biotechnological potential of its oxidative enzymes for delignifying raw plant biomass.</title>
        <authorList>
            <person name="Miyauchi S."/>
            <person name="Rancon A."/>
            <person name="Drula E."/>
            <person name="Hage H."/>
            <person name="Chaduli D."/>
            <person name="Favel A."/>
            <person name="Grisel S."/>
            <person name="Henrissat B."/>
            <person name="Herpoel-Gimbert I."/>
            <person name="Ruiz-Duenas F.J."/>
            <person name="Chevret D."/>
            <person name="Hainaut M."/>
            <person name="Lin J."/>
            <person name="Wang M."/>
            <person name="Pangilinan J."/>
            <person name="Lipzen A."/>
            <person name="Lesage-Meessen L."/>
            <person name="Navarro D."/>
            <person name="Riley R."/>
            <person name="Grigoriev I.V."/>
            <person name="Zhou S."/>
            <person name="Raouche S."/>
            <person name="Rosso M.N."/>
        </authorList>
    </citation>
    <scope>NUCLEOTIDE SEQUENCE [LARGE SCALE GENOMIC DNA]</scope>
    <source>
        <strain evidence="2 3">BRFM 1820</strain>
    </source>
</reference>
<dbReference type="OrthoDB" id="3259063at2759"/>
<dbReference type="EMBL" id="KZ857404">
    <property type="protein sequence ID" value="RDX49571.1"/>
    <property type="molecule type" value="Genomic_DNA"/>
</dbReference>
<feature type="compositionally biased region" description="Polar residues" evidence="1">
    <location>
        <begin position="82"/>
        <end position="95"/>
    </location>
</feature>
<feature type="region of interest" description="Disordered" evidence="1">
    <location>
        <begin position="1"/>
        <end position="96"/>
    </location>
</feature>
<feature type="compositionally biased region" description="Low complexity" evidence="1">
    <location>
        <begin position="61"/>
        <end position="73"/>
    </location>
</feature>